<dbReference type="Proteomes" id="UP000190625">
    <property type="component" value="Unassembled WGS sequence"/>
</dbReference>
<dbReference type="GO" id="GO:0004190">
    <property type="term" value="F:aspartic-type endopeptidase activity"/>
    <property type="evidence" value="ECO:0007669"/>
    <property type="project" value="InterPro"/>
</dbReference>
<dbReference type="InterPro" id="IPR050882">
    <property type="entry name" value="Prepilin_peptidase/N-MTase"/>
</dbReference>
<reference evidence="5" key="1">
    <citation type="submission" date="2017-02" db="EMBL/GenBank/DDBJ databases">
        <authorList>
            <person name="Varghese N."/>
            <person name="Submissions S."/>
        </authorList>
    </citation>
    <scope>NUCLEOTIDE SEQUENCE [LARGE SCALE GENOMIC DNA]</scope>
    <source>
        <strain evidence="5">ATCC BAA-73</strain>
    </source>
</reference>
<protein>
    <submittedName>
        <fullName evidence="4">Prepilin peptidase CpaA</fullName>
    </submittedName>
</protein>
<keyword evidence="5" id="KW-1185">Reference proteome</keyword>
<proteinExistence type="inferred from homology"/>
<dbReference type="Gene3D" id="1.20.120.1220">
    <property type="match status" value="1"/>
</dbReference>
<feature type="transmembrane region" description="Helical" evidence="2">
    <location>
        <begin position="54"/>
        <end position="71"/>
    </location>
</feature>
<dbReference type="InterPro" id="IPR000045">
    <property type="entry name" value="Prepilin_IV_endopep_pep"/>
</dbReference>
<dbReference type="STRING" id="142842.SAMN02745118_00878"/>
<dbReference type="GO" id="GO:0005886">
    <property type="term" value="C:plasma membrane"/>
    <property type="evidence" value="ECO:0007669"/>
    <property type="project" value="TreeGrafter"/>
</dbReference>
<feature type="transmembrane region" description="Helical" evidence="2">
    <location>
        <begin position="23"/>
        <end position="42"/>
    </location>
</feature>
<accession>A0A1T4KQH9</accession>
<dbReference type="PANTHER" id="PTHR30487:SF0">
    <property type="entry name" value="PREPILIN LEADER PEPTIDASE_N-METHYLTRANSFERASE-RELATED"/>
    <property type="match status" value="1"/>
</dbReference>
<organism evidence="4 5">
    <name type="scientific">Selenihalanaerobacter shriftii</name>
    <dbReference type="NCBI Taxonomy" id="142842"/>
    <lineage>
        <taxon>Bacteria</taxon>
        <taxon>Bacillati</taxon>
        <taxon>Bacillota</taxon>
        <taxon>Clostridia</taxon>
        <taxon>Halanaerobiales</taxon>
        <taxon>Halobacteroidaceae</taxon>
        <taxon>Selenihalanaerobacter</taxon>
    </lineage>
</organism>
<dbReference type="Pfam" id="PF01478">
    <property type="entry name" value="Peptidase_A24"/>
    <property type="match status" value="1"/>
</dbReference>
<dbReference type="EMBL" id="FUWM01000006">
    <property type="protein sequence ID" value="SJZ44676.1"/>
    <property type="molecule type" value="Genomic_DNA"/>
</dbReference>
<dbReference type="GO" id="GO:0006465">
    <property type="term" value="P:signal peptide processing"/>
    <property type="evidence" value="ECO:0007669"/>
    <property type="project" value="TreeGrafter"/>
</dbReference>
<name>A0A1T4KQH9_9FIRM</name>
<evidence type="ECO:0000256" key="2">
    <source>
        <dbReference type="SAM" id="Phobius"/>
    </source>
</evidence>
<evidence type="ECO:0000313" key="5">
    <source>
        <dbReference type="Proteomes" id="UP000190625"/>
    </source>
</evidence>
<dbReference type="RefSeq" id="WP_078809368.1">
    <property type="nucleotide sequence ID" value="NZ_FUWM01000006.1"/>
</dbReference>
<keyword evidence="2" id="KW-0472">Membrane</keyword>
<feature type="transmembrane region" description="Helical" evidence="2">
    <location>
        <begin position="91"/>
        <end position="111"/>
    </location>
</feature>
<keyword evidence="2" id="KW-0812">Transmembrane</keyword>
<dbReference type="AlphaFoldDB" id="A0A1T4KQH9"/>
<gene>
    <name evidence="4" type="ORF">SAMN02745118_00878</name>
</gene>
<evidence type="ECO:0000259" key="3">
    <source>
        <dbReference type="Pfam" id="PF01478"/>
    </source>
</evidence>
<comment type="similarity">
    <text evidence="1">Belongs to the peptidase A24 family.</text>
</comment>
<feature type="transmembrane region" description="Helical" evidence="2">
    <location>
        <begin position="140"/>
        <end position="157"/>
    </location>
</feature>
<evidence type="ECO:0000313" key="4">
    <source>
        <dbReference type="EMBL" id="SJZ44676.1"/>
    </source>
</evidence>
<keyword evidence="2" id="KW-1133">Transmembrane helix</keyword>
<dbReference type="PANTHER" id="PTHR30487">
    <property type="entry name" value="TYPE 4 PREPILIN-LIKE PROTEINS LEADER PEPTIDE-PROCESSING ENZYME"/>
    <property type="match status" value="1"/>
</dbReference>
<sequence length="159" mass="17526">MLDIILGVILFIAMWIDIKKGIIPNWLNFSLILFGLIINLYLTGWTGLLFGMKGFLLGLAIFLLPFALGGLGAGDVKLVSAVGALKGAKFIFIDSVIIAIVGGIISLFILLKNKKIGKFFYKLLYRLPLKDLSQKSKSDSFAYGVAIAVGTWITLWLRW</sequence>
<feature type="domain" description="Prepilin type IV endopeptidase peptidase" evidence="3">
    <location>
        <begin position="4"/>
        <end position="106"/>
    </location>
</feature>
<dbReference type="OrthoDB" id="5508079at2"/>
<evidence type="ECO:0000256" key="1">
    <source>
        <dbReference type="ARBA" id="ARBA00005801"/>
    </source>
</evidence>